<evidence type="ECO:0000313" key="3">
    <source>
        <dbReference type="Proteomes" id="UP001189429"/>
    </source>
</evidence>
<protein>
    <submittedName>
        <fullName evidence="2">Uncharacterized protein</fullName>
    </submittedName>
</protein>
<evidence type="ECO:0000313" key="2">
    <source>
        <dbReference type="EMBL" id="CAK0842121.1"/>
    </source>
</evidence>
<keyword evidence="3" id="KW-1185">Reference proteome</keyword>
<proteinExistence type="predicted"/>
<accession>A0ABN9TAA2</accession>
<sequence length="997" mass="109384">MESDGLNAASLPCCEFLSRRQMSLETAHRDDPEKPAFEGSHIYKGEDEEGTGASVTPAFRAHVASELSRGHAIEKEKRKAREAKATAGAGETRNAVTPLRQIMLARDPQVDLGSTRVRAGASRTARRRSTCRRLALDDANDMVAALNALYGCERDALRLSFWDLELIMEVMVLDVDARRVFTNFDNFILASPDVVSERRERAASRPYFDVTSRADKKAYVDFLRRLKDRRLLGVASESLSLVTPFFVAKKKGKQRLALDWRLANTLFAHATTVEIGSSEARFYQCGGVGKLSNYFCLPSVSVDVALELGLAVDIRGQGRAHMEMLRRAAVPGDRIALGAKPLPPLTSGPVELPYSDKINVLGVKADEVTELRDRVVARFSDEGFSMHEISVASVHSTILGADLWVLRGALQWLASGPIVTGRQVEVVVGHCVAAALFNRAGMSVPRALYGFIRDRYLRPCRLWRSCRCETWIFSAVAALLGAQLDRPLSPTVTATDASTTGFGVCEKKLDSSEVSELGKWHEKWRFKRLQPEEWAPRRRALDDFPGITDPATVLANNVIDGWAEVAGFPEAPRHVLHKEGWRVIYKGPYRYVEHIGLKEVRAMIWALRRLAKDPSQHHHRHLFLLDNFGVCCCSDRGRPPSYCMLQLNRRLAALSLAANISPHFRWIPSEWQPADKASRTFEGLSPEPQSSPARSPRPTSVPRPKRRRLGTAAVAEGLVRTPGGLGGRRAPLHARLAKALEPNRSSPASAMALSKCELAAAVDATRAGHRAYSDAFQVLLAEEGGLPSTTEDMEVRVLQFRDLRLEAECARADATILVAAVRGACPWCTGSQSMPRVASTVLTYIRPGALRKIQVRQLLAPSRASGQLQCWSLILAPAQMEAGAPGDPRGSQREPTKTGTSDETVILDHPAGLGERLAASVRGGAPADLIFPTPGAFVAPQFGIAAAKCGLPRVCLYQLLRQLLNALHPASRDFGRQKFVLRGSLSQRTATPEAIPQ</sequence>
<name>A0ABN9TAA2_9DINO</name>
<dbReference type="EMBL" id="CAUYUJ010014507">
    <property type="protein sequence ID" value="CAK0842121.1"/>
    <property type="molecule type" value="Genomic_DNA"/>
</dbReference>
<evidence type="ECO:0000256" key="1">
    <source>
        <dbReference type="SAM" id="MobiDB-lite"/>
    </source>
</evidence>
<organism evidence="2 3">
    <name type="scientific">Prorocentrum cordatum</name>
    <dbReference type="NCBI Taxonomy" id="2364126"/>
    <lineage>
        <taxon>Eukaryota</taxon>
        <taxon>Sar</taxon>
        <taxon>Alveolata</taxon>
        <taxon>Dinophyceae</taxon>
        <taxon>Prorocentrales</taxon>
        <taxon>Prorocentraceae</taxon>
        <taxon>Prorocentrum</taxon>
    </lineage>
</organism>
<dbReference type="Proteomes" id="UP001189429">
    <property type="component" value="Unassembled WGS sequence"/>
</dbReference>
<gene>
    <name evidence="2" type="ORF">PCOR1329_LOCUS37144</name>
</gene>
<comment type="caution">
    <text evidence="2">The sequence shown here is derived from an EMBL/GenBank/DDBJ whole genome shotgun (WGS) entry which is preliminary data.</text>
</comment>
<feature type="region of interest" description="Disordered" evidence="1">
    <location>
        <begin position="881"/>
        <end position="904"/>
    </location>
</feature>
<feature type="region of interest" description="Disordered" evidence="1">
    <location>
        <begin position="677"/>
        <end position="709"/>
    </location>
</feature>
<reference evidence="2" key="1">
    <citation type="submission" date="2023-10" db="EMBL/GenBank/DDBJ databases">
        <authorList>
            <person name="Chen Y."/>
            <person name="Shah S."/>
            <person name="Dougan E. K."/>
            <person name="Thang M."/>
            <person name="Chan C."/>
        </authorList>
    </citation>
    <scope>NUCLEOTIDE SEQUENCE [LARGE SCALE GENOMIC DNA]</scope>
</reference>